<dbReference type="PANTHER" id="PTHR28189">
    <property type="entry name" value="GUANINE NUCLEOTIDE-BINDING PROTEIN SUBUNIT GAMMA"/>
    <property type="match status" value="1"/>
</dbReference>
<dbReference type="GO" id="GO:0031681">
    <property type="term" value="F:G-protein beta-subunit binding"/>
    <property type="evidence" value="ECO:0007669"/>
    <property type="project" value="InterPro"/>
</dbReference>
<feature type="domain" description="G protein gamma" evidence="11">
    <location>
        <begin position="4"/>
        <end position="80"/>
    </location>
</feature>
<comment type="similarity">
    <text evidence="2">Belongs to the G protein gamma family.</text>
</comment>
<dbReference type="FunFam" id="4.10.260.10:FF:000003">
    <property type="entry name" value="G-protein complex gamma subunit Ste18/GpgA"/>
    <property type="match status" value="1"/>
</dbReference>
<evidence type="ECO:0000256" key="4">
    <source>
        <dbReference type="ARBA" id="ARBA00016111"/>
    </source>
</evidence>
<comment type="subcellular location">
    <subcellularLocation>
        <location evidence="1">Membrane</location>
        <topology evidence="1">Peripheral membrane protein</topology>
    </subcellularLocation>
</comment>
<evidence type="ECO:0000313" key="12">
    <source>
        <dbReference type="EMBL" id="CAG8570272.1"/>
    </source>
</evidence>
<comment type="caution">
    <text evidence="12">The sequence shown here is derived from an EMBL/GenBank/DDBJ whole genome shotgun (WGS) entry which is preliminary data.</text>
</comment>
<proteinExistence type="inferred from homology"/>
<evidence type="ECO:0000256" key="3">
    <source>
        <dbReference type="ARBA" id="ARBA00011581"/>
    </source>
</evidence>
<evidence type="ECO:0000256" key="7">
    <source>
        <dbReference type="ARBA" id="ARBA00023139"/>
    </source>
</evidence>
<dbReference type="InterPro" id="IPR015898">
    <property type="entry name" value="G-protein_gamma-like_dom"/>
</dbReference>
<accession>A0A9N9BLQ5</accession>
<dbReference type="SMART" id="SM01224">
    <property type="entry name" value="G_gamma"/>
    <property type="match status" value="1"/>
</dbReference>
<dbReference type="PANTHER" id="PTHR28189:SF1">
    <property type="entry name" value="GUANINE NUCLEOTIDE-BINDING PROTEIN SUBUNIT GAMMA"/>
    <property type="match status" value="1"/>
</dbReference>
<keyword evidence="9" id="KW-0449">Lipoprotein</keyword>
<dbReference type="PROSITE" id="PS50058">
    <property type="entry name" value="G_PROTEIN_GAMMA"/>
    <property type="match status" value="1"/>
</dbReference>
<dbReference type="Gene3D" id="4.10.260.10">
    <property type="entry name" value="Transducin (heterotrimeric G protein), gamma chain"/>
    <property type="match status" value="1"/>
</dbReference>
<evidence type="ECO:0000256" key="5">
    <source>
        <dbReference type="ARBA" id="ARBA00022481"/>
    </source>
</evidence>
<keyword evidence="10" id="KW-0636">Prenylation</keyword>
<name>A0A9N9BLQ5_FUNMO</name>
<dbReference type="Proteomes" id="UP000789375">
    <property type="component" value="Unassembled WGS sequence"/>
</dbReference>
<dbReference type="GO" id="GO:0005834">
    <property type="term" value="C:heterotrimeric G-protein complex"/>
    <property type="evidence" value="ECO:0007669"/>
    <property type="project" value="TreeGrafter"/>
</dbReference>
<sequence>MPSQVKNFSEYKFQRILDHNQRLREQLDLPRVRVSQASSTIINYVKSTKDYLVPSVWGPAGPADPFIAKNGISCSSCIIL</sequence>
<organism evidence="12 13">
    <name type="scientific">Funneliformis mosseae</name>
    <name type="common">Endomycorrhizal fungus</name>
    <name type="synonym">Glomus mosseae</name>
    <dbReference type="NCBI Taxonomy" id="27381"/>
    <lineage>
        <taxon>Eukaryota</taxon>
        <taxon>Fungi</taxon>
        <taxon>Fungi incertae sedis</taxon>
        <taxon>Mucoromycota</taxon>
        <taxon>Glomeromycotina</taxon>
        <taxon>Glomeromycetes</taxon>
        <taxon>Glomerales</taxon>
        <taxon>Glomeraceae</taxon>
        <taxon>Funneliformis</taxon>
    </lineage>
</organism>
<protein>
    <recommendedName>
        <fullName evidence="4">Guanine nucleotide-binding protein subunit gamma</fullName>
    </recommendedName>
</protein>
<evidence type="ECO:0000256" key="8">
    <source>
        <dbReference type="ARBA" id="ARBA00023224"/>
    </source>
</evidence>
<evidence type="ECO:0000259" key="11">
    <source>
        <dbReference type="PROSITE" id="PS50058"/>
    </source>
</evidence>
<dbReference type="GO" id="GO:0000750">
    <property type="term" value="P:pheromone-dependent signal transduction involved in conjugation with cellular fusion"/>
    <property type="evidence" value="ECO:0007669"/>
    <property type="project" value="InterPro"/>
</dbReference>
<comment type="subunit">
    <text evidence="3">G proteins are composed of 3 units, alpha, beta and gamma.</text>
</comment>
<evidence type="ECO:0000256" key="1">
    <source>
        <dbReference type="ARBA" id="ARBA00004170"/>
    </source>
</evidence>
<dbReference type="InterPro" id="IPR041848">
    <property type="entry name" value="Ste18_fungal"/>
</dbReference>
<keyword evidence="5" id="KW-0488">Methylation</keyword>
<dbReference type="AlphaFoldDB" id="A0A9N9BLQ5"/>
<evidence type="ECO:0000256" key="2">
    <source>
        <dbReference type="ARBA" id="ARBA00007431"/>
    </source>
</evidence>
<keyword evidence="7" id="KW-0564">Palmitate</keyword>
<evidence type="ECO:0000256" key="6">
    <source>
        <dbReference type="ARBA" id="ARBA00023136"/>
    </source>
</evidence>
<evidence type="ECO:0000256" key="10">
    <source>
        <dbReference type="ARBA" id="ARBA00023289"/>
    </source>
</evidence>
<gene>
    <name evidence="12" type="ORF">FMOSSE_LOCUS7417</name>
</gene>
<dbReference type="GO" id="GO:0007186">
    <property type="term" value="P:G protein-coupled receptor signaling pathway"/>
    <property type="evidence" value="ECO:0007669"/>
    <property type="project" value="InterPro"/>
</dbReference>
<evidence type="ECO:0000256" key="9">
    <source>
        <dbReference type="ARBA" id="ARBA00023288"/>
    </source>
</evidence>
<keyword evidence="6" id="KW-0472">Membrane</keyword>
<keyword evidence="13" id="KW-1185">Reference proteome</keyword>
<dbReference type="SMART" id="SM00224">
    <property type="entry name" value="GGL"/>
    <property type="match status" value="1"/>
</dbReference>
<dbReference type="EMBL" id="CAJVPP010001728">
    <property type="protein sequence ID" value="CAG8570272.1"/>
    <property type="molecule type" value="Genomic_DNA"/>
</dbReference>
<dbReference type="Pfam" id="PF00631">
    <property type="entry name" value="G-gamma"/>
    <property type="match status" value="1"/>
</dbReference>
<keyword evidence="8" id="KW-0807">Transducer</keyword>
<dbReference type="SUPFAM" id="SSF48670">
    <property type="entry name" value="Transducin (heterotrimeric G protein), gamma chain"/>
    <property type="match status" value="1"/>
</dbReference>
<reference evidence="12" key="1">
    <citation type="submission" date="2021-06" db="EMBL/GenBank/DDBJ databases">
        <authorList>
            <person name="Kallberg Y."/>
            <person name="Tangrot J."/>
            <person name="Rosling A."/>
        </authorList>
    </citation>
    <scope>NUCLEOTIDE SEQUENCE</scope>
    <source>
        <strain evidence="12">87-6 pot B 2015</strain>
    </source>
</reference>
<dbReference type="InterPro" id="IPR036284">
    <property type="entry name" value="GGL_sf"/>
</dbReference>
<evidence type="ECO:0000313" key="13">
    <source>
        <dbReference type="Proteomes" id="UP000789375"/>
    </source>
</evidence>